<accession>H2EEW1</accession>
<proteinExistence type="predicted"/>
<organism evidence="2">
    <name type="scientific">Moumouvirus sp. 'Monve'</name>
    <dbReference type="NCBI Taxonomy" id="1128131"/>
    <lineage>
        <taxon>Viruses</taxon>
        <taxon>Varidnaviria</taxon>
        <taxon>Bamfordvirae</taxon>
        <taxon>Nucleocytoviricota</taxon>
        <taxon>Megaviricetes</taxon>
        <taxon>Imitervirales</taxon>
        <taxon>Mimiviridae</taxon>
        <taxon>Megamimivirinae</taxon>
        <taxon>Moumouvirus</taxon>
    </lineage>
</organism>
<name>H2EEW1_9VIRU</name>
<reference evidence="2" key="1">
    <citation type="submission" date="2011-10" db="EMBL/GenBank/DDBJ databases">
        <title>Provirophages and transpovirons: unique mobilome of giant viruses.</title>
        <authorList>
            <person name="Desnues C."/>
            <person name="LaScola B."/>
            <person name="Yutin N."/>
            <person name="Fournous G."/>
            <person name="Koonin E."/>
            <person name="Raoult D."/>
        </authorList>
    </citation>
    <scope>NUCLEOTIDE SEQUENCE</scope>
    <source>
        <strain evidence="2">Mv13-mv</strain>
    </source>
</reference>
<sequence length="173" mass="20659">MLNNIFIKLLLILYSFYQYLYRIFFGTFKKIRLVYFITDEKVCNITFNYYLGLGLKKYNKGTFYIKEYNINNKNHIAFTGKLSEIQDFKIIDSNPNRKNIIIMNNNEPCNFDLNILDNYKIHSDYYHESCIKNMSIILKILGINSTHINVMTIIPFTNKQIPIQDLNIDDLYF</sequence>
<keyword evidence="1" id="KW-0812">Transmembrane</keyword>
<feature type="transmembrane region" description="Helical" evidence="1">
    <location>
        <begin position="6"/>
        <end position="25"/>
    </location>
</feature>
<protein>
    <submittedName>
        <fullName evidence="2">Uncharacterized protein</fullName>
    </submittedName>
</protein>
<dbReference type="EMBL" id="JN885998">
    <property type="protein sequence ID" value="AEX62934.1"/>
    <property type="molecule type" value="Genomic_DNA"/>
</dbReference>
<keyword evidence="1" id="KW-0472">Membrane</keyword>
<keyword evidence="1" id="KW-1133">Transmembrane helix</keyword>
<gene>
    <name evidence="2" type="ORF">mv_R729</name>
</gene>
<evidence type="ECO:0000313" key="2">
    <source>
        <dbReference type="EMBL" id="AEX62934.1"/>
    </source>
</evidence>
<evidence type="ECO:0000256" key="1">
    <source>
        <dbReference type="SAM" id="Phobius"/>
    </source>
</evidence>